<dbReference type="Pfam" id="PF12776">
    <property type="entry name" value="Myb_DNA-bind_3"/>
    <property type="match status" value="1"/>
</dbReference>
<evidence type="ECO:0000313" key="3">
    <source>
        <dbReference type="EMBL" id="GMN74018.1"/>
    </source>
</evidence>
<dbReference type="InterPro" id="IPR024752">
    <property type="entry name" value="Myb/SANT-like_dom"/>
</dbReference>
<sequence>MACSSGKHPPKATLELWAAQFNAEFGGVPAHAMTLYQKKERMKKIYRGWKALQTRTDLGYDPTTDRVVCFDEAWQSFIGIHKECNHLRYEGLRNNELYYNVFDRNHDAGVSGYGSVTMPANSTPYGDVEASTDDSGTQAGLKDDLTPTTGARHCNNIRYGADAGPSRSRASSGKRKQRDETDEMTFLAMQEIVSHFRNESQSAQTNETANRPDHMLMCTSIMTEMGISPNQRCQMWHYLDAHPRLQRTFHQLPDVDRREIIASVVQSPGAPTD</sequence>
<feature type="region of interest" description="Disordered" evidence="1">
    <location>
        <begin position="121"/>
        <end position="181"/>
    </location>
</feature>
<comment type="caution">
    <text evidence="3">The sequence shown here is derived from an EMBL/GenBank/DDBJ whole genome shotgun (WGS) entry which is preliminary data.</text>
</comment>
<accession>A0AA88EG62</accession>
<name>A0AA88EG62_FICCA</name>
<feature type="domain" description="Myb/SANT-like" evidence="2">
    <location>
        <begin position="17"/>
        <end position="76"/>
    </location>
</feature>
<dbReference type="EMBL" id="BTGU01017248">
    <property type="protein sequence ID" value="GMN74018.1"/>
    <property type="molecule type" value="Genomic_DNA"/>
</dbReference>
<proteinExistence type="predicted"/>
<evidence type="ECO:0000256" key="1">
    <source>
        <dbReference type="SAM" id="MobiDB-lite"/>
    </source>
</evidence>
<dbReference type="AlphaFoldDB" id="A0AA88EG62"/>
<evidence type="ECO:0000259" key="2">
    <source>
        <dbReference type="Pfam" id="PF12776"/>
    </source>
</evidence>
<dbReference type="Proteomes" id="UP001187192">
    <property type="component" value="Unassembled WGS sequence"/>
</dbReference>
<keyword evidence="4" id="KW-1185">Reference proteome</keyword>
<evidence type="ECO:0000313" key="4">
    <source>
        <dbReference type="Proteomes" id="UP001187192"/>
    </source>
</evidence>
<gene>
    <name evidence="3" type="ORF">TIFTF001_055388</name>
</gene>
<organism evidence="3 4">
    <name type="scientific">Ficus carica</name>
    <name type="common">Common fig</name>
    <dbReference type="NCBI Taxonomy" id="3494"/>
    <lineage>
        <taxon>Eukaryota</taxon>
        <taxon>Viridiplantae</taxon>
        <taxon>Streptophyta</taxon>
        <taxon>Embryophyta</taxon>
        <taxon>Tracheophyta</taxon>
        <taxon>Spermatophyta</taxon>
        <taxon>Magnoliopsida</taxon>
        <taxon>eudicotyledons</taxon>
        <taxon>Gunneridae</taxon>
        <taxon>Pentapetalae</taxon>
        <taxon>rosids</taxon>
        <taxon>fabids</taxon>
        <taxon>Rosales</taxon>
        <taxon>Moraceae</taxon>
        <taxon>Ficeae</taxon>
        <taxon>Ficus</taxon>
    </lineage>
</organism>
<protein>
    <recommendedName>
        <fullName evidence="2">Myb/SANT-like domain-containing protein</fullName>
    </recommendedName>
</protein>
<reference evidence="3" key="1">
    <citation type="submission" date="2023-07" db="EMBL/GenBank/DDBJ databases">
        <title>draft genome sequence of fig (Ficus carica).</title>
        <authorList>
            <person name="Takahashi T."/>
            <person name="Nishimura K."/>
        </authorList>
    </citation>
    <scope>NUCLEOTIDE SEQUENCE</scope>
</reference>